<sequence length="283" mass="29686">MCFGALLALCVVACCAYKICGPAEEEDFSNRYSVLKPLHPPRLPPELLREIYTLPSTTTTPTGAAVAAVAALNTPQRQITAKPAVTTPPPPPPAPDTPEHKKGPEVGTGGVGDIGIGPGVEGGLRFTTVGGVGMGDLFGLAHLPNGRPGEPPLEDIVPPAPPRPATPRGSTRRSPRLPGLSAILEGRPCLPTLSSLAAARTARQQAAGRGAANRLAAHHEDTSTLDLARAAATIPPYSSHTHRSRYLRQRHRQSQPGETTLKLHCLTQPLPFGVCLQETEGVE</sequence>
<dbReference type="EMBL" id="JAWZYT010002505">
    <property type="protein sequence ID" value="KAK4303956.1"/>
    <property type="molecule type" value="Genomic_DNA"/>
</dbReference>
<comment type="caution">
    <text evidence="3">The sequence shown here is derived from an EMBL/GenBank/DDBJ whole genome shotgun (WGS) entry which is preliminary data.</text>
</comment>
<evidence type="ECO:0000313" key="4">
    <source>
        <dbReference type="Proteomes" id="UP001292094"/>
    </source>
</evidence>
<proteinExistence type="predicted"/>
<dbReference type="AlphaFoldDB" id="A0AAE1PAS4"/>
<feature type="region of interest" description="Disordered" evidence="1">
    <location>
        <begin position="143"/>
        <end position="177"/>
    </location>
</feature>
<organism evidence="3 4">
    <name type="scientific">Petrolisthes manimaculis</name>
    <dbReference type="NCBI Taxonomy" id="1843537"/>
    <lineage>
        <taxon>Eukaryota</taxon>
        <taxon>Metazoa</taxon>
        <taxon>Ecdysozoa</taxon>
        <taxon>Arthropoda</taxon>
        <taxon>Crustacea</taxon>
        <taxon>Multicrustacea</taxon>
        <taxon>Malacostraca</taxon>
        <taxon>Eumalacostraca</taxon>
        <taxon>Eucarida</taxon>
        <taxon>Decapoda</taxon>
        <taxon>Pleocyemata</taxon>
        <taxon>Anomura</taxon>
        <taxon>Galatheoidea</taxon>
        <taxon>Porcellanidae</taxon>
        <taxon>Petrolisthes</taxon>
    </lineage>
</organism>
<accession>A0AAE1PAS4</accession>
<gene>
    <name evidence="3" type="ORF">Pmani_024070</name>
</gene>
<evidence type="ECO:0000313" key="3">
    <source>
        <dbReference type="EMBL" id="KAK4303956.1"/>
    </source>
</evidence>
<feature type="chain" id="PRO_5041962523" evidence="2">
    <location>
        <begin position="17"/>
        <end position="283"/>
    </location>
</feature>
<feature type="signal peptide" evidence="2">
    <location>
        <begin position="1"/>
        <end position="16"/>
    </location>
</feature>
<protein>
    <submittedName>
        <fullName evidence="3">Uncharacterized protein</fullName>
    </submittedName>
</protein>
<reference evidence="3" key="1">
    <citation type="submission" date="2023-11" db="EMBL/GenBank/DDBJ databases">
        <title>Genome assemblies of two species of porcelain crab, Petrolisthes cinctipes and Petrolisthes manimaculis (Anomura: Porcellanidae).</title>
        <authorList>
            <person name="Angst P."/>
        </authorList>
    </citation>
    <scope>NUCLEOTIDE SEQUENCE</scope>
    <source>
        <strain evidence="3">PB745_02</strain>
        <tissue evidence="3">Gill</tissue>
    </source>
</reference>
<feature type="region of interest" description="Disordered" evidence="1">
    <location>
        <begin position="78"/>
        <end position="116"/>
    </location>
</feature>
<keyword evidence="2" id="KW-0732">Signal</keyword>
<evidence type="ECO:0000256" key="1">
    <source>
        <dbReference type="SAM" id="MobiDB-lite"/>
    </source>
</evidence>
<feature type="compositionally biased region" description="Pro residues" evidence="1">
    <location>
        <begin position="86"/>
        <end position="96"/>
    </location>
</feature>
<keyword evidence="4" id="KW-1185">Reference proteome</keyword>
<name>A0AAE1PAS4_9EUCA</name>
<dbReference type="Proteomes" id="UP001292094">
    <property type="component" value="Unassembled WGS sequence"/>
</dbReference>
<evidence type="ECO:0000256" key="2">
    <source>
        <dbReference type="SAM" id="SignalP"/>
    </source>
</evidence>
<feature type="compositionally biased region" description="Gly residues" evidence="1">
    <location>
        <begin position="106"/>
        <end position="116"/>
    </location>
</feature>